<comment type="caution">
    <text evidence="3">The sequence shown here is derived from an EMBL/GenBank/DDBJ whole genome shotgun (WGS) entry which is preliminary data.</text>
</comment>
<feature type="compositionally biased region" description="Polar residues" evidence="2">
    <location>
        <begin position="220"/>
        <end position="238"/>
    </location>
</feature>
<evidence type="ECO:0000256" key="1">
    <source>
        <dbReference type="SAM" id="Coils"/>
    </source>
</evidence>
<feature type="compositionally biased region" description="Polar residues" evidence="2">
    <location>
        <begin position="57"/>
        <end position="69"/>
    </location>
</feature>
<gene>
    <name evidence="3" type="ORF">CEP52_003828</name>
</gene>
<name>A0A428U6S7_9HYPO</name>
<keyword evidence="1" id="KW-0175">Coiled coil</keyword>
<dbReference type="EMBL" id="NKCK01000026">
    <property type="protein sequence ID" value="RSM09914.1"/>
    <property type="molecule type" value="Genomic_DNA"/>
</dbReference>
<evidence type="ECO:0000313" key="4">
    <source>
        <dbReference type="Proteomes" id="UP000287144"/>
    </source>
</evidence>
<feature type="region of interest" description="Disordered" evidence="2">
    <location>
        <begin position="338"/>
        <end position="367"/>
    </location>
</feature>
<sequence>MATPIVSRARGTTLPTEIIASRRDRNLEDMGGFVMSEIQSQMESLRTWLGQERRGSIESTPSRDQGSTHTLRRDLPSHTLGSGPVVADPGSPTMVSPPHLLRPQPFQAPPIQATASEGLTHTISETARSVENVFRVLESGIQSLQQQTDDEGVARAVGDDRLERRVEEIVAQLNSCSETGELRRGNQALHTRLDELTRENQVLRARVKELVAERSAAEMSASQRTQRPASHPRTSQSGVGHASGSHEATLSNLHPCAIWAMRTQMRRRGQGTRIDLVNRNPEGPQNNFVADDGLGGDGVIGKTSIPGLVAEELARMKRSTGCDVFIFTAQPVYFNTGQEHPGAGAAPLGEPTLTRLSELDEDEDRED</sequence>
<accession>A0A428U6S7</accession>
<dbReference type="AlphaFoldDB" id="A0A428U6S7"/>
<feature type="region of interest" description="Disordered" evidence="2">
    <location>
        <begin position="213"/>
        <end position="247"/>
    </location>
</feature>
<evidence type="ECO:0000256" key="2">
    <source>
        <dbReference type="SAM" id="MobiDB-lite"/>
    </source>
</evidence>
<keyword evidence="4" id="KW-1185">Reference proteome</keyword>
<reference evidence="3 4" key="1">
    <citation type="submission" date="2017-06" db="EMBL/GenBank/DDBJ databases">
        <title>Comparative genomic analysis of Ambrosia Fusariam Clade fungi.</title>
        <authorList>
            <person name="Stajich J.E."/>
            <person name="Carrillo J."/>
            <person name="Kijimoto T."/>
            <person name="Eskalen A."/>
            <person name="O'Donnell K."/>
            <person name="Kasson M."/>
        </authorList>
    </citation>
    <scope>NUCLEOTIDE SEQUENCE [LARGE SCALE GENOMIC DNA]</scope>
    <source>
        <strain evidence="3 4">NRRL62579</strain>
    </source>
</reference>
<protein>
    <submittedName>
        <fullName evidence="3">Uncharacterized protein</fullName>
    </submittedName>
</protein>
<organism evidence="3 4">
    <name type="scientific">Fusarium oligoseptatum</name>
    <dbReference type="NCBI Taxonomy" id="2604345"/>
    <lineage>
        <taxon>Eukaryota</taxon>
        <taxon>Fungi</taxon>
        <taxon>Dikarya</taxon>
        <taxon>Ascomycota</taxon>
        <taxon>Pezizomycotina</taxon>
        <taxon>Sordariomycetes</taxon>
        <taxon>Hypocreomycetidae</taxon>
        <taxon>Hypocreales</taxon>
        <taxon>Nectriaceae</taxon>
        <taxon>Fusarium</taxon>
        <taxon>Fusarium solani species complex</taxon>
    </lineage>
</organism>
<feature type="region of interest" description="Disordered" evidence="2">
    <location>
        <begin position="52"/>
        <end position="88"/>
    </location>
</feature>
<proteinExistence type="predicted"/>
<dbReference type="Proteomes" id="UP000287144">
    <property type="component" value="Unassembled WGS sequence"/>
</dbReference>
<feature type="coiled-coil region" evidence="1">
    <location>
        <begin position="186"/>
        <end position="213"/>
    </location>
</feature>
<evidence type="ECO:0000313" key="3">
    <source>
        <dbReference type="EMBL" id="RSM09914.1"/>
    </source>
</evidence>